<dbReference type="InterPro" id="IPR003352">
    <property type="entry name" value="PTS_EIIC"/>
</dbReference>
<proteinExistence type="predicted"/>
<protein>
    <recommendedName>
        <fullName evidence="8">Permease IIC component</fullName>
    </recommendedName>
</protein>
<feature type="transmembrane region" description="Helical" evidence="9">
    <location>
        <begin position="179"/>
        <end position="197"/>
    </location>
</feature>
<evidence type="ECO:0000256" key="7">
    <source>
        <dbReference type="ARBA" id="ARBA00023136"/>
    </source>
</evidence>
<feature type="transmembrane region" description="Helical" evidence="9">
    <location>
        <begin position="332"/>
        <end position="356"/>
    </location>
</feature>
<feature type="transmembrane region" description="Helical" evidence="9">
    <location>
        <begin position="20"/>
        <end position="40"/>
    </location>
</feature>
<dbReference type="PIRSF" id="PIRSF006351">
    <property type="entry name" value="PTS_EIIC-Cellobiose"/>
    <property type="match status" value="1"/>
</dbReference>
<evidence type="ECO:0000256" key="2">
    <source>
        <dbReference type="ARBA" id="ARBA00022448"/>
    </source>
</evidence>
<dbReference type="PANTHER" id="PTHR33989:SF4">
    <property type="entry name" value="PTS SYSTEM N,N'-DIACETYLCHITOBIOSE-SPECIFIC EIIC COMPONENT"/>
    <property type="match status" value="1"/>
</dbReference>
<keyword evidence="4 8" id="KW-0762">Sugar transport</keyword>
<dbReference type="Proteomes" id="UP001230220">
    <property type="component" value="Unassembled WGS sequence"/>
</dbReference>
<gene>
    <name evidence="11" type="ORF">J2S15_003853</name>
</gene>
<accession>A0ABU0E875</accession>
<dbReference type="InterPro" id="IPR004501">
    <property type="entry name" value="PTS_EIIC_3"/>
</dbReference>
<evidence type="ECO:0000313" key="12">
    <source>
        <dbReference type="Proteomes" id="UP001230220"/>
    </source>
</evidence>
<name>A0ABU0E875_9FIRM</name>
<sequence>MNKILEKILGFTQNKYLKILTNAFMSIAAVSIAGSLFTLVNSLPIDIWQSFLTDSGLKAILSIPVSITSDLMAVYVVLAMGYTLAKEFGKDAFGAAVISLGAFMLLTPFSETQMIQSETGEIITQFVENVIPISSIGARGIFLAIIAGLGASRLYVFFLDRGWKIKMPDTVPENVAKMFEMMIPGGLVFVVFLAIRWGFSITSYETAQAFIYTILQQPLIAVGGGLAGALVYLTVSKLLWVFGIHGGMVAYSAFAVIYRTVLTENISAFAQGVEAPNPEWAWVTVLADFSIIALTIIMLFRSKSKQYKLLGKLSLPTSLFNISEPIVFGTPLVMNFVMAIPFVLLQPINLLLTVFMNNIGLLAMPTGATINNMIPGPIQMALTNSHWSGLVWGLVLLAINIAAYYPFFRIIDKKAYAIEQENAEEVENETVDTVQSEAGVA</sequence>
<keyword evidence="2 8" id="KW-0813">Transport</keyword>
<dbReference type="NCBIfam" id="TIGR00410">
    <property type="entry name" value="lacE"/>
    <property type="match status" value="1"/>
</dbReference>
<keyword evidence="7 8" id="KW-0472">Membrane</keyword>
<feature type="transmembrane region" description="Helical" evidence="9">
    <location>
        <begin position="92"/>
        <end position="110"/>
    </location>
</feature>
<keyword evidence="6 9" id="KW-1133">Transmembrane helix</keyword>
<evidence type="ECO:0000256" key="3">
    <source>
        <dbReference type="ARBA" id="ARBA00022475"/>
    </source>
</evidence>
<feature type="transmembrane region" description="Helical" evidence="9">
    <location>
        <begin position="239"/>
        <end position="260"/>
    </location>
</feature>
<organism evidence="11 12">
    <name type="scientific">Breznakia pachnodae</name>
    <dbReference type="NCBI Taxonomy" id="265178"/>
    <lineage>
        <taxon>Bacteria</taxon>
        <taxon>Bacillati</taxon>
        <taxon>Bacillota</taxon>
        <taxon>Erysipelotrichia</taxon>
        <taxon>Erysipelotrichales</taxon>
        <taxon>Erysipelotrichaceae</taxon>
        <taxon>Breznakia</taxon>
    </lineage>
</organism>
<dbReference type="Pfam" id="PF02378">
    <property type="entry name" value="PTS_EIIC"/>
    <property type="match status" value="1"/>
</dbReference>
<feature type="transmembrane region" description="Helical" evidence="9">
    <location>
        <begin position="390"/>
        <end position="408"/>
    </location>
</feature>
<feature type="domain" description="PTS EIIC type-3" evidence="10">
    <location>
        <begin position="1"/>
        <end position="407"/>
    </location>
</feature>
<dbReference type="PROSITE" id="PS51105">
    <property type="entry name" value="PTS_EIIC_TYPE_3"/>
    <property type="match status" value="1"/>
</dbReference>
<evidence type="ECO:0000256" key="6">
    <source>
        <dbReference type="ARBA" id="ARBA00022989"/>
    </source>
</evidence>
<comment type="caution">
    <text evidence="11">The sequence shown here is derived from an EMBL/GenBank/DDBJ whole genome shotgun (WGS) entry which is preliminary data.</text>
</comment>
<dbReference type="InterPro" id="IPR004796">
    <property type="entry name" value="PTS_IIC_cello"/>
</dbReference>
<dbReference type="InterPro" id="IPR051088">
    <property type="entry name" value="PTS_Sugar-EIIC/EIIB"/>
</dbReference>
<reference evidence="11 12" key="1">
    <citation type="submission" date="2023-07" db="EMBL/GenBank/DDBJ databases">
        <title>Genomic Encyclopedia of Type Strains, Phase IV (KMG-IV): sequencing the most valuable type-strain genomes for metagenomic binning, comparative biology and taxonomic classification.</title>
        <authorList>
            <person name="Goeker M."/>
        </authorList>
    </citation>
    <scope>NUCLEOTIDE SEQUENCE [LARGE SCALE GENOMIC DNA]</scope>
    <source>
        <strain evidence="11 12">DSM 16784</strain>
    </source>
</reference>
<feature type="transmembrane region" description="Helical" evidence="9">
    <location>
        <begin position="209"/>
        <end position="232"/>
    </location>
</feature>
<keyword evidence="12" id="KW-1185">Reference proteome</keyword>
<evidence type="ECO:0000256" key="8">
    <source>
        <dbReference type="PIRNR" id="PIRNR006351"/>
    </source>
</evidence>
<feature type="transmembrane region" description="Helical" evidence="9">
    <location>
        <begin position="60"/>
        <end position="85"/>
    </location>
</feature>
<evidence type="ECO:0000256" key="1">
    <source>
        <dbReference type="ARBA" id="ARBA00004651"/>
    </source>
</evidence>
<evidence type="ECO:0000313" key="11">
    <source>
        <dbReference type="EMBL" id="MDQ0363092.1"/>
    </source>
</evidence>
<comment type="function">
    <text evidence="8">The phosphoenolpyruvate-dependent sugar phosphotransferase system (PTS), a major carbohydrate active -transport system, catalyzes the phosphorylation of incoming sugar substrates concomitant with their translocation across the cell membrane.</text>
</comment>
<evidence type="ECO:0000256" key="4">
    <source>
        <dbReference type="ARBA" id="ARBA00022597"/>
    </source>
</evidence>
<keyword evidence="3 8" id="KW-1003">Cell membrane</keyword>
<keyword evidence="5 9" id="KW-0812">Transmembrane</keyword>
<evidence type="ECO:0000256" key="9">
    <source>
        <dbReference type="SAM" id="Phobius"/>
    </source>
</evidence>
<dbReference type="RefSeq" id="WP_307411648.1">
    <property type="nucleotide sequence ID" value="NZ_JAUSUR010000009.1"/>
</dbReference>
<evidence type="ECO:0000256" key="5">
    <source>
        <dbReference type="ARBA" id="ARBA00022692"/>
    </source>
</evidence>
<dbReference type="PANTHER" id="PTHR33989">
    <property type="match status" value="1"/>
</dbReference>
<dbReference type="EMBL" id="JAUSUR010000009">
    <property type="protein sequence ID" value="MDQ0363092.1"/>
    <property type="molecule type" value="Genomic_DNA"/>
</dbReference>
<feature type="transmembrane region" description="Helical" evidence="9">
    <location>
        <begin position="280"/>
        <end position="300"/>
    </location>
</feature>
<comment type="subcellular location">
    <subcellularLocation>
        <location evidence="1">Cell membrane</location>
        <topology evidence="1">Multi-pass membrane protein</topology>
    </subcellularLocation>
</comment>
<evidence type="ECO:0000259" key="10">
    <source>
        <dbReference type="PROSITE" id="PS51105"/>
    </source>
</evidence>
<feature type="transmembrane region" description="Helical" evidence="9">
    <location>
        <begin position="136"/>
        <end position="158"/>
    </location>
</feature>